<reference evidence="1 2" key="1">
    <citation type="submission" date="2011-02" db="EMBL/GenBank/DDBJ databases">
        <authorList>
            <person name="Weinstock G."/>
            <person name="Sodergren E."/>
            <person name="Clifton S."/>
            <person name="Fulton L."/>
            <person name="Fulton B."/>
            <person name="Courtney L."/>
            <person name="Fronick C."/>
            <person name="Harrison M."/>
            <person name="Strong C."/>
            <person name="Farmer C."/>
            <person name="Delahaunty K."/>
            <person name="Markovic C."/>
            <person name="Hall O."/>
            <person name="Minx P."/>
            <person name="Tomlinson C."/>
            <person name="Mitreva M."/>
            <person name="Hou S."/>
            <person name="Chen J."/>
            <person name="Wollam A."/>
            <person name="Pepin K.H."/>
            <person name="Johnson M."/>
            <person name="Bhonagiri V."/>
            <person name="Zhang X."/>
            <person name="Suruliraj S."/>
            <person name="Warren W."/>
            <person name="Chinwalla A."/>
            <person name="Mardis E.R."/>
            <person name="Wilson R.K."/>
        </authorList>
    </citation>
    <scope>NUCLEOTIDE SEQUENCE [LARGE SCALE GENOMIC DNA]</scope>
    <source>
        <strain evidence="1 2">YIT 11859</strain>
    </source>
</reference>
<organism evidence="1 2">
    <name type="scientific">Parasutterella excrementihominis YIT 11859</name>
    <dbReference type="NCBI Taxonomy" id="762966"/>
    <lineage>
        <taxon>Bacteria</taxon>
        <taxon>Pseudomonadati</taxon>
        <taxon>Pseudomonadota</taxon>
        <taxon>Betaproteobacteria</taxon>
        <taxon>Burkholderiales</taxon>
        <taxon>Sutterellaceae</taxon>
        <taxon>Parasutterella</taxon>
    </lineage>
</organism>
<protein>
    <submittedName>
        <fullName evidence="1">Uncharacterized protein</fullName>
    </submittedName>
</protein>
<evidence type="ECO:0000313" key="2">
    <source>
        <dbReference type="Proteomes" id="UP000005156"/>
    </source>
</evidence>
<dbReference type="HOGENOM" id="CLU_2207487_0_0_4"/>
<evidence type="ECO:0000313" key="1">
    <source>
        <dbReference type="EMBL" id="EGG50217.1"/>
    </source>
</evidence>
<accession>F3QNY5</accession>
<dbReference type="Proteomes" id="UP000005156">
    <property type="component" value="Unassembled WGS sequence"/>
</dbReference>
<dbReference type="AlphaFoldDB" id="F3QNY5"/>
<comment type="caution">
    <text evidence="1">The sequence shown here is derived from an EMBL/GenBank/DDBJ whole genome shotgun (WGS) entry which is preliminary data.</text>
</comment>
<sequence length="107" mass="11962">MSTDMITPYLVDPLQLQLNHSNLTVAMSGIISRLINFFYLNGGAPFSYMQACNSVGALDDQLNRTLLDDLDQVLALYFIEIDKGLFIPREECGTKALEKSQEGKNEN</sequence>
<keyword evidence="2" id="KW-1185">Reference proteome</keyword>
<dbReference type="EMBL" id="AFBP01000100">
    <property type="protein sequence ID" value="EGG50217.1"/>
    <property type="molecule type" value="Genomic_DNA"/>
</dbReference>
<gene>
    <name evidence="1" type="ORF">HMPREF9439_02676</name>
</gene>
<name>F3QNY5_9BURK</name>
<proteinExistence type="predicted"/>